<gene>
    <name evidence="3" type="ORF">D4L85_31930</name>
</gene>
<dbReference type="Proteomes" id="UP000266183">
    <property type="component" value="Chromosome"/>
</dbReference>
<keyword evidence="1" id="KW-0812">Transmembrane</keyword>
<dbReference type="InterPro" id="IPR046216">
    <property type="entry name" value="DUF6249"/>
</dbReference>
<reference evidence="4" key="1">
    <citation type="submission" date="2018-09" db="EMBL/GenBank/DDBJ databases">
        <title>Chryseolinea sp. KIS68-18 isolated from soil.</title>
        <authorList>
            <person name="Weon H.-Y."/>
            <person name="Kwon S.-W."/>
            <person name="Lee S.A."/>
        </authorList>
    </citation>
    <scope>NUCLEOTIDE SEQUENCE [LARGE SCALE GENOMIC DNA]</scope>
    <source>
        <strain evidence="4">KIS68-18</strain>
    </source>
</reference>
<evidence type="ECO:0000256" key="1">
    <source>
        <dbReference type="SAM" id="Phobius"/>
    </source>
</evidence>
<protein>
    <recommendedName>
        <fullName evidence="2">DUF6249 domain-containing protein</fullName>
    </recommendedName>
</protein>
<evidence type="ECO:0000313" key="3">
    <source>
        <dbReference type="EMBL" id="AYB34909.1"/>
    </source>
</evidence>
<evidence type="ECO:0000259" key="2">
    <source>
        <dbReference type="Pfam" id="PF19762"/>
    </source>
</evidence>
<dbReference type="KEGG" id="chk:D4L85_31930"/>
<name>A0A385SUM1_9BACT</name>
<keyword evidence="1" id="KW-0472">Membrane</keyword>
<dbReference type="AlphaFoldDB" id="A0A385SUM1"/>
<proteinExistence type="predicted"/>
<feature type="transmembrane region" description="Helical" evidence="1">
    <location>
        <begin position="7"/>
        <end position="29"/>
    </location>
</feature>
<keyword evidence="4" id="KW-1185">Reference proteome</keyword>
<feature type="domain" description="DUF6249" evidence="2">
    <location>
        <begin position="7"/>
        <end position="69"/>
    </location>
</feature>
<dbReference type="EMBL" id="CP032382">
    <property type="protein sequence ID" value="AYB34909.1"/>
    <property type="molecule type" value="Genomic_DNA"/>
</dbReference>
<dbReference type="Pfam" id="PF19762">
    <property type="entry name" value="DUF6249"/>
    <property type="match status" value="1"/>
</dbReference>
<evidence type="ECO:0000313" key="4">
    <source>
        <dbReference type="Proteomes" id="UP000266183"/>
    </source>
</evidence>
<feature type="transmembrane region" description="Helical" evidence="1">
    <location>
        <begin position="49"/>
        <end position="67"/>
    </location>
</feature>
<organism evidence="3 4">
    <name type="scientific">Chryseolinea soli</name>
    <dbReference type="NCBI Taxonomy" id="2321403"/>
    <lineage>
        <taxon>Bacteria</taxon>
        <taxon>Pseudomonadati</taxon>
        <taxon>Bacteroidota</taxon>
        <taxon>Cytophagia</taxon>
        <taxon>Cytophagales</taxon>
        <taxon>Fulvivirgaceae</taxon>
        <taxon>Chryseolinea</taxon>
    </lineage>
</organism>
<keyword evidence="1" id="KW-1133">Transmembrane helix</keyword>
<accession>A0A385SUM1</accession>
<sequence>MAQGKRRLLLVFGLVFIGFSLGVVVGFFFEKYLLINYNPLGYRNYPQAYLTMVPLCIGISLIISFYINRRNDK</sequence>